<reference evidence="2" key="1">
    <citation type="submission" date="2021-07" db="EMBL/GenBank/DDBJ databases">
        <authorList>
            <person name="Catto M.A."/>
            <person name="Jacobson A."/>
            <person name="Kennedy G."/>
            <person name="Labadie P."/>
            <person name="Hunt B.G."/>
            <person name="Srinivasan R."/>
        </authorList>
    </citation>
    <scope>NUCLEOTIDE SEQUENCE</scope>
    <source>
        <strain evidence="2">PL_HMW_Pooled</strain>
        <tissue evidence="2">Head</tissue>
    </source>
</reference>
<feature type="region of interest" description="Disordered" evidence="1">
    <location>
        <begin position="1"/>
        <end position="33"/>
    </location>
</feature>
<dbReference type="Proteomes" id="UP001219518">
    <property type="component" value="Unassembled WGS sequence"/>
</dbReference>
<organism evidence="2 3">
    <name type="scientific">Frankliniella fusca</name>
    <dbReference type="NCBI Taxonomy" id="407009"/>
    <lineage>
        <taxon>Eukaryota</taxon>
        <taxon>Metazoa</taxon>
        <taxon>Ecdysozoa</taxon>
        <taxon>Arthropoda</taxon>
        <taxon>Hexapoda</taxon>
        <taxon>Insecta</taxon>
        <taxon>Pterygota</taxon>
        <taxon>Neoptera</taxon>
        <taxon>Paraneoptera</taxon>
        <taxon>Thysanoptera</taxon>
        <taxon>Terebrantia</taxon>
        <taxon>Thripoidea</taxon>
        <taxon>Thripidae</taxon>
        <taxon>Frankliniella</taxon>
    </lineage>
</organism>
<gene>
    <name evidence="2" type="ORF">KUF71_013104</name>
</gene>
<keyword evidence="2" id="KW-0436">Ligase</keyword>
<feature type="compositionally biased region" description="Acidic residues" evidence="1">
    <location>
        <begin position="18"/>
        <end position="27"/>
    </location>
</feature>
<dbReference type="GO" id="GO:0016874">
    <property type="term" value="F:ligase activity"/>
    <property type="evidence" value="ECO:0007669"/>
    <property type="project" value="UniProtKB-KW"/>
</dbReference>
<evidence type="ECO:0000313" key="3">
    <source>
        <dbReference type="Proteomes" id="UP001219518"/>
    </source>
</evidence>
<accession>A0AAE1LLN0</accession>
<comment type="caution">
    <text evidence="2">The sequence shown here is derived from an EMBL/GenBank/DDBJ whole genome shotgun (WGS) entry which is preliminary data.</text>
</comment>
<protein>
    <submittedName>
        <fullName evidence="2">Serine--tRNA ligase 1</fullName>
    </submittedName>
</protein>
<evidence type="ECO:0000256" key="1">
    <source>
        <dbReference type="SAM" id="MobiDB-lite"/>
    </source>
</evidence>
<sequence>MTKNVERQARKQKRSDQQPDDNSDNEGEPSNLQFCDALPKRTEEFASFDSFTSLETVGSPLGPENYMSKQQHDLATLVNFLEFDAALNLNKNPQIDNFRRSTASTSGFSTVRCDIPAPLDQHFQEVSSETLTVGHEISFHSPVTAIQKTERIDSAALLHPEEEILVVPMSDCVFTGETDHANSILHSFPPLFTATEDDVSLTECIPDHPWLCSDSEEEAEVPDETPTVDFQNLPADRIPVFEETVEDESLPHHHDQPLFPRSEITIKESFLSILLFVQCEHLSGKGLVYAIEVVALKRIYVLCAQMILERFSIFLSFPLVPQLKRICERSDFVHNINYTEKKFVPGATYLTLTWNTDGLQIYKSSSFSLWPWYFVINELPPEKRFLSENLVLGGIWGGKQSPTQTVFFNPFSKM</sequence>
<reference evidence="2" key="2">
    <citation type="journal article" date="2023" name="BMC Genomics">
        <title>Pest status, molecular evolution, and epigenetic factors derived from the genome assembly of Frankliniella fusca, a thysanopteran phytovirus vector.</title>
        <authorList>
            <person name="Catto M.A."/>
            <person name="Labadie P.E."/>
            <person name="Jacobson A.L."/>
            <person name="Kennedy G.G."/>
            <person name="Srinivasan R."/>
            <person name="Hunt B.G."/>
        </authorList>
    </citation>
    <scope>NUCLEOTIDE SEQUENCE</scope>
    <source>
        <strain evidence="2">PL_HMW_Pooled</strain>
    </source>
</reference>
<dbReference type="EMBL" id="JAHWGI010001205">
    <property type="protein sequence ID" value="KAK3924831.1"/>
    <property type="molecule type" value="Genomic_DNA"/>
</dbReference>
<proteinExistence type="predicted"/>
<name>A0AAE1LLN0_9NEOP</name>
<evidence type="ECO:0000313" key="2">
    <source>
        <dbReference type="EMBL" id="KAK3924831.1"/>
    </source>
</evidence>
<keyword evidence="3" id="KW-1185">Reference proteome</keyword>
<dbReference type="AlphaFoldDB" id="A0AAE1LLN0"/>
<feature type="compositionally biased region" description="Basic and acidic residues" evidence="1">
    <location>
        <begin position="1"/>
        <end position="17"/>
    </location>
</feature>